<gene>
    <name evidence="1" type="ORF">GBF38_009862</name>
</gene>
<evidence type="ECO:0000313" key="2">
    <source>
        <dbReference type="Proteomes" id="UP000805704"/>
    </source>
</evidence>
<proteinExistence type="predicted"/>
<reference evidence="1" key="1">
    <citation type="submission" date="2020-04" db="EMBL/GenBank/DDBJ databases">
        <title>A chromosome-scale assembly and high-density genetic map of the yellow drum (Nibea albiflora) genome.</title>
        <authorList>
            <person name="Xu D."/>
            <person name="Zhang W."/>
            <person name="Chen R."/>
            <person name="Tan P."/>
            <person name="Wang L."/>
            <person name="Song H."/>
            <person name="Tian L."/>
            <person name="Zhu Q."/>
            <person name="Wang B."/>
        </authorList>
    </citation>
    <scope>NUCLEOTIDE SEQUENCE</scope>
    <source>
        <strain evidence="1">ZJHYS-2018</strain>
    </source>
</reference>
<comment type="caution">
    <text evidence="1">The sequence shown here is derived from an EMBL/GenBank/DDBJ whole genome shotgun (WGS) entry which is preliminary data.</text>
</comment>
<evidence type="ECO:0000313" key="1">
    <source>
        <dbReference type="EMBL" id="KAG8010693.1"/>
    </source>
</evidence>
<keyword evidence="2" id="KW-1185">Reference proteome</keyword>
<sequence>MHAGAFTAFPHTRVHKDRAPALPPTSPALLLVVLAEDAALGVGERCRVTRAMVGGLQPWWRAAEEEEEEEKRREGRGGGGRGGCGKMRR</sequence>
<dbReference type="EMBL" id="CM024803">
    <property type="protein sequence ID" value="KAG8010693.1"/>
    <property type="molecule type" value="Genomic_DNA"/>
</dbReference>
<dbReference type="Proteomes" id="UP000805704">
    <property type="component" value="Chromosome 15"/>
</dbReference>
<organism evidence="1 2">
    <name type="scientific">Nibea albiflora</name>
    <name type="common">Yellow drum</name>
    <name type="synonym">Corvina albiflora</name>
    <dbReference type="NCBI Taxonomy" id="240163"/>
    <lineage>
        <taxon>Eukaryota</taxon>
        <taxon>Metazoa</taxon>
        <taxon>Chordata</taxon>
        <taxon>Craniata</taxon>
        <taxon>Vertebrata</taxon>
        <taxon>Euteleostomi</taxon>
        <taxon>Actinopterygii</taxon>
        <taxon>Neopterygii</taxon>
        <taxon>Teleostei</taxon>
        <taxon>Neoteleostei</taxon>
        <taxon>Acanthomorphata</taxon>
        <taxon>Eupercaria</taxon>
        <taxon>Sciaenidae</taxon>
        <taxon>Nibea</taxon>
    </lineage>
</organism>
<protein>
    <submittedName>
        <fullName evidence="1">Uncharacterized protein</fullName>
    </submittedName>
</protein>
<accession>A0ACB7F9V8</accession>
<name>A0ACB7F9V8_NIBAL</name>